<feature type="transmembrane region" description="Helical" evidence="5">
    <location>
        <begin position="280"/>
        <end position="301"/>
    </location>
</feature>
<dbReference type="SUPFAM" id="SSF103473">
    <property type="entry name" value="MFS general substrate transporter"/>
    <property type="match status" value="1"/>
</dbReference>
<keyword evidence="4 5" id="KW-0472">Membrane</keyword>
<evidence type="ECO:0000256" key="4">
    <source>
        <dbReference type="ARBA" id="ARBA00023136"/>
    </source>
</evidence>
<feature type="transmembrane region" description="Helical" evidence="5">
    <location>
        <begin position="122"/>
        <end position="144"/>
    </location>
</feature>
<evidence type="ECO:0000313" key="7">
    <source>
        <dbReference type="EMBL" id="BBH88825.1"/>
    </source>
</evidence>
<accession>A0A455SRI8</accession>
<keyword evidence="3 5" id="KW-1133">Transmembrane helix</keyword>
<dbReference type="AlphaFoldDB" id="A0A455SRI8"/>
<feature type="transmembrane region" description="Helical" evidence="5">
    <location>
        <begin position="404"/>
        <end position="425"/>
    </location>
</feature>
<evidence type="ECO:0000256" key="2">
    <source>
        <dbReference type="ARBA" id="ARBA00022692"/>
    </source>
</evidence>
<feature type="transmembrane region" description="Helical" evidence="5">
    <location>
        <begin position="310"/>
        <end position="328"/>
    </location>
</feature>
<dbReference type="PANTHER" id="PTHR23528">
    <property type="match status" value="1"/>
</dbReference>
<dbReference type="Gene3D" id="1.20.1250.20">
    <property type="entry name" value="MFS general substrate transporter like domains"/>
    <property type="match status" value="2"/>
</dbReference>
<reference evidence="7" key="1">
    <citation type="submission" date="2018-12" db="EMBL/GenBank/DDBJ databases">
        <title>Novel natural products biosynthetic potential of the class Ktedonobacteria.</title>
        <authorList>
            <person name="Zheng Y."/>
            <person name="Saitou A."/>
            <person name="Wang C.M."/>
            <person name="Toyoda A."/>
            <person name="Minakuchi Y."/>
            <person name="Sekiguchi Y."/>
            <person name="Ueda K."/>
            <person name="Takano H."/>
            <person name="Sakai Y."/>
            <person name="Yokota A."/>
            <person name="Yabe S."/>
        </authorList>
    </citation>
    <scope>NUCLEOTIDE SEQUENCE</scope>
    <source>
        <strain evidence="7">COM3</strain>
    </source>
</reference>
<gene>
    <name evidence="7" type="ORF">KTC_35760</name>
</gene>
<keyword evidence="2 5" id="KW-0812">Transmembrane</keyword>
<comment type="subcellular location">
    <subcellularLocation>
        <location evidence="1">Cell membrane</location>
        <topology evidence="1">Multi-pass membrane protein</topology>
    </subcellularLocation>
</comment>
<evidence type="ECO:0000256" key="3">
    <source>
        <dbReference type="ARBA" id="ARBA00022989"/>
    </source>
</evidence>
<feature type="transmembrane region" description="Helical" evidence="5">
    <location>
        <begin position="334"/>
        <end position="355"/>
    </location>
</feature>
<dbReference type="GO" id="GO:0022857">
    <property type="term" value="F:transmembrane transporter activity"/>
    <property type="evidence" value="ECO:0007669"/>
    <property type="project" value="InterPro"/>
</dbReference>
<dbReference type="PROSITE" id="PS50850">
    <property type="entry name" value="MFS"/>
    <property type="match status" value="1"/>
</dbReference>
<feature type="transmembrane region" description="Helical" evidence="5">
    <location>
        <begin position="97"/>
        <end position="116"/>
    </location>
</feature>
<proteinExistence type="predicted"/>
<feature type="transmembrane region" description="Helical" evidence="5">
    <location>
        <begin position="62"/>
        <end position="85"/>
    </location>
</feature>
<sequence length="429" mass="46204">MANASIIEDASPTEGGKKRVSLGFQLFLSLANIVIWLAIIPIQQLLLPSQIAQIDAANKEAGLSLILFATGITGVIAQPIIGAISDRTTFRLGPRRTWLAIGVVIVSLLLVLQSFATSIAVLAIEVAVYGFAMGMLLAPILTIIPDRIPVSQRATVSAFVGLAQPVGIVIGSILIAQVIRSVQGSYYAIAGLLFVVIALFVLLDREKPLSKEELPPFSLKTFLNTFFSPLRTADFVFTWCGRFLATLSQIILVTFMLYYLKDIIHYEKLFPGQASEQGVAMFQVINTVSVVISTIITGFLSDKVQRRKPFVIAAGLIMTVALALIALIPTWTMVLVVAVLFGIGFGIFLSSDIALATQVLPEGQDVQKGQNLGKDLGLISVANVLPQVLVPLFSFLAFSVFHSYTALFIMAAVAAVLSAVFIIPIKKVR</sequence>
<feature type="domain" description="Major facilitator superfamily (MFS) profile" evidence="6">
    <location>
        <begin position="24"/>
        <end position="429"/>
    </location>
</feature>
<dbReference type="GO" id="GO:0005886">
    <property type="term" value="C:plasma membrane"/>
    <property type="evidence" value="ECO:0007669"/>
    <property type="project" value="UniProtKB-SubCell"/>
</dbReference>
<feature type="transmembrane region" description="Helical" evidence="5">
    <location>
        <begin position="156"/>
        <end position="179"/>
    </location>
</feature>
<feature type="transmembrane region" description="Helical" evidence="5">
    <location>
        <begin position="20"/>
        <end position="42"/>
    </location>
</feature>
<name>A0A455SRI8_9CHLR</name>
<dbReference type="InterPro" id="IPR011701">
    <property type="entry name" value="MFS"/>
</dbReference>
<dbReference type="PANTHER" id="PTHR23528:SF1">
    <property type="entry name" value="MAJOR FACILITATOR SUPERFAMILY (MFS) PROFILE DOMAIN-CONTAINING PROTEIN"/>
    <property type="match status" value="1"/>
</dbReference>
<dbReference type="InterPro" id="IPR020846">
    <property type="entry name" value="MFS_dom"/>
</dbReference>
<evidence type="ECO:0000256" key="1">
    <source>
        <dbReference type="ARBA" id="ARBA00004651"/>
    </source>
</evidence>
<protein>
    <submittedName>
        <fullName evidence="7">MFS transporter</fullName>
    </submittedName>
</protein>
<feature type="transmembrane region" description="Helical" evidence="5">
    <location>
        <begin position="376"/>
        <end position="398"/>
    </location>
</feature>
<organism evidence="7">
    <name type="scientific">Thermosporothrix sp. COM3</name>
    <dbReference type="NCBI Taxonomy" id="2490863"/>
    <lineage>
        <taxon>Bacteria</taxon>
        <taxon>Bacillati</taxon>
        <taxon>Chloroflexota</taxon>
        <taxon>Ktedonobacteria</taxon>
        <taxon>Ktedonobacterales</taxon>
        <taxon>Thermosporotrichaceae</taxon>
        <taxon>Thermosporothrix</taxon>
    </lineage>
</organism>
<feature type="transmembrane region" description="Helical" evidence="5">
    <location>
        <begin position="185"/>
        <end position="203"/>
    </location>
</feature>
<feature type="transmembrane region" description="Helical" evidence="5">
    <location>
        <begin position="236"/>
        <end position="260"/>
    </location>
</feature>
<dbReference type="InterPro" id="IPR036259">
    <property type="entry name" value="MFS_trans_sf"/>
</dbReference>
<dbReference type="Pfam" id="PF07690">
    <property type="entry name" value="MFS_1"/>
    <property type="match status" value="1"/>
</dbReference>
<evidence type="ECO:0000259" key="6">
    <source>
        <dbReference type="PROSITE" id="PS50850"/>
    </source>
</evidence>
<evidence type="ECO:0000256" key="5">
    <source>
        <dbReference type="SAM" id="Phobius"/>
    </source>
</evidence>
<dbReference type="EMBL" id="AP019376">
    <property type="protein sequence ID" value="BBH88825.1"/>
    <property type="molecule type" value="Genomic_DNA"/>
</dbReference>